<dbReference type="GO" id="GO:0005829">
    <property type="term" value="C:cytosol"/>
    <property type="evidence" value="ECO:0007669"/>
    <property type="project" value="TreeGrafter"/>
</dbReference>
<dbReference type="GO" id="GO:0019290">
    <property type="term" value="P:siderophore biosynthetic process"/>
    <property type="evidence" value="ECO:0007669"/>
    <property type="project" value="TreeGrafter"/>
</dbReference>
<dbReference type="InterPro" id="IPR005153">
    <property type="entry name" value="MbtH-like_dom"/>
</dbReference>
<evidence type="ECO:0000313" key="3">
    <source>
        <dbReference type="Proteomes" id="UP000248856"/>
    </source>
</evidence>
<dbReference type="Gene3D" id="3.90.820.10">
    <property type="entry name" value="Structural Genomics, Unknown Function 30-nov-00 1gh9 Mol_id"/>
    <property type="match status" value="1"/>
</dbReference>
<organism evidence="2 3">
    <name type="scientific">Paracidovorax anthurii</name>
    <dbReference type="NCBI Taxonomy" id="78229"/>
    <lineage>
        <taxon>Bacteria</taxon>
        <taxon>Pseudomonadati</taxon>
        <taxon>Pseudomonadota</taxon>
        <taxon>Betaproteobacteria</taxon>
        <taxon>Burkholderiales</taxon>
        <taxon>Comamonadaceae</taxon>
        <taxon>Paracidovorax</taxon>
    </lineage>
</organism>
<reference evidence="2 3" key="1">
    <citation type="submission" date="2018-06" db="EMBL/GenBank/DDBJ databases">
        <title>Genomic Encyclopedia of Archaeal and Bacterial Type Strains, Phase II (KMG-II): from individual species to whole genera.</title>
        <authorList>
            <person name="Goeker M."/>
        </authorList>
    </citation>
    <scope>NUCLEOTIDE SEQUENCE [LARGE SCALE GENOMIC DNA]</scope>
    <source>
        <strain evidence="2 3">CFPB 3232</strain>
    </source>
</reference>
<dbReference type="EMBL" id="QLTA01000011">
    <property type="protein sequence ID" value="RAR84320.1"/>
    <property type="molecule type" value="Genomic_DNA"/>
</dbReference>
<dbReference type="Proteomes" id="UP000248856">
    <property type="component" value="Unassembled WGS sequence"/>
</dbReference>
<accession>A0A328ZDK4</accession>
<feature type="domain" description="MbtH-like" evidence="1">
    <location>
        <begin position="3"/>
        <end position="53"/>
    </location>
</feature>
<evidence type="ECO:0000313" key="2">
    <source>
        <dbReference type="EMBL" id="RAR84320.1"/>
    </source>
</evidence>
<dbReference type="SUPFAM" id="SSF160582">
    <property type="entry name" value="MbtH-like"/>
    <property type="match status" value="1"/>
</dbReference>
<dbReference type="InterPro" id="IPR037407">
    <property type="entry name" value="MLP_fam"/>
</dbReference>
<protein>
    <submittedName>
        <fullName evidence="2">MbtH protein</fullName>
    </submittedName>
</protein>
<dbReference type="OrthoDB" id="7584480at2"/>
<name>A0A328ZDK4_9BURK</name>
<dbReference type="Pfam" id="PF03621">
    <property type="entry name" value="MbtH"/>
    <property type="match status" value="1"/>
</dbReference>
<sequence>MTHPLDDKNSHFLVLENALGQSSLWPPFMDVPAGWTVVFGAAPANECHAHIEARAAAAQGSAATVA</sequence>
<proteinExistence type="predicted"/>
<dbReference type="PANTHER" id="PTHR38444">
    <property type="entry name" value="ENTEROBACTIN BIOSYNTHESIS PROTEIN YBDZ"/>
    <property type="match status" value="1"/>
</dbReference>
<comment type="caution">
    <text evidence="2">The sequence shown here is derived from an EMBL/GenBank/DDBJ whole genome shotgun (WGS) entry which is preliminary data.</text>
</comment>
<evidence type="ECO:0000259" key="1">
    <source>
        <dbReference type="SMART" id="SM00923"/>
    </source>
</evidence>
<dbReference type="SMART" id="SM00923">
    <property type="entry name" value="MbtH"/>
    <property type="match status" value="1"/>
</dbReference>
<dbReference type="InterPro" id="IPR038020">
    <property type="entry name" value="MbtH-like_sf"/>
</dbReference>
<dbReference type="AlphaFoldDB" id="A0A328ZDK4"/>
<dbReference type="PANTHER" id="PTHR38444:SF1">
    <property type="entry name" value="ENTEROBACTIN BIOSYNTHESIS PROTEIN YBDZ"/>
    <property type="match status" value="1"/>
</dbReference>
<dbReference type="RefSeq" id="WP_111876712.1">
    <property type="nucleotide sequence ID" value="NZ_CBCSGC010000048.1"/>
</dbReference>
<gene>
    <name evidence="2" type="ORF">AX018_101138</name>
</gene>
<keyword evidence="3" id="KW-1185">Reference proteome</keyword>